<dbReference type="AlphaFoldDB" id="A0A7C9HNM8"/>
<sequence>MRITDINRSRVATAMVRGYFHSFFSGQIDALSSDKKKLEPREYKQLLVNNFDNLSSQFVSVLFPVLIRLNYDDFDKVTTDMKRRHFSSSTSSKLLLRYACGSKELYDLVTAEYQKNVFALMEGHLLTKEEFFASCPSLQADDTVPVSLAIRSVVRVQMQAYVTGVTSAQASTNDLRQATIYRLMLSGMESLLHDSPILLEEENLEMMFRKVSLNSENFERLMDEMTMAYTELV</sequence>
<dbReference type="RefSeq" id="WP_155716658.1">
    <property type="nucleotide sequence ID" value="NZ_VVIQ01000015.1"/>
</dbReference>
<keyword evidence="2" id="KW-1185">Reference proteome</keyword>
<organism evidence="1 2">
    <name type="scientific">Prevotella vespertina</name>
    <dbReference type="NCBI Taxonomy" id="2608404"/>
    <lineage>
        <taxon>Bacteria</taxon>
        <taxon>Pseudomonadati</taxon>
        <taxon>Bacteroidota</taxon>
        <taxon>Bacteroidia</taxon>
        <taxon>Bacteroidales</taxon>
        <taxon>Prevotellaceae</taxon>
        <taxon>Prevotella</taxon>
    </lineage>
</organism>
<dbReference type="Proteomes" id="UP000482295">
    <property type="component" value="Unassembled WGS sequence"/>
</dbReference>
<name>A0A7C9HNM8_9BACT</name>
<protein>
    <submittedName>
        <fullName evidence="1">Uncharacterized protein</fullName>
    </submittedName>
</protein>
<proteinExistence type="predicted"/>
<dbReference type="EMBL" id="VVIQ01000015">
    <property type="protein sequence ID" value="MUL28831.1"/>
    <property type="molecule type" value="Genomic_DNA"/>
</dbReference>
<accession>A0A7C9HNM8</accession>
<evidence type="ECO:0000313" key="2">
    <source>
        <dbReference type="Proteomes" id="UP000482295"/>
    </source>
</evidence>
<reference evidence="1 2" key="1">
    <citation type="submission" date="2019-09" db="EMBL/GenBank/DDBJ databases">
        <title>Prevotella A2879 sp. nov., isolated from an abscess of a patient.</title>
        <authorList>
            <person name="Buhl M."/>
            <person name="Oberhettinger P."/>
        </authorList>
    </citation>
    <scope>NUCLEOTIDE SEQUENCE [LARGE SCALE GENOMIC DNA]</scope>
    <source>
        <strain evidence="1 2">A2879</strain>
    </source>
</reference>
<comment type="caution">
    <text evidence="1">The sequence shown here is derived from an EMBL/GenBank/DDBJ whole genome shotgun (WGS) entry which is preliminary data.</text>
</comment>
<evidence type="ECO:0000313" key="1">
    <source>
        <dbReference type="EMBL" id="MUL28831.1"/>
    </source>
</evidence>
<gene>
    <name evidence="1" type="ORF">F0475_11130</name>
</gene>